<reference evidence="2" key="1">
    <citation type="submission" date="2023-03" db="EMBL/GenBank/DDBJ databases">
        <authorList>
            <person name="Julca I."/>
        </authorList>
    </citation>
    <scope>NUCLEOTIDE SEQUENCE</scope>
</reference>
<evidence type="ECO:0000313" key="3">
    <source>
        <dbReference type="Proteomes" id="UP001161247"/>
    </source>
</evidence>
<evidence type="ECO:0000256" key="1">
    <source>
        <dbReference type="SAM" id="MobiDB-lite"/>
    </source>
</evidence>
<sequence>MAVASRPPDETRSPPPSFAQVLNGTKPSPRSLIYQAAQEKKEASFITSKPSLYKGESPFLLSKEEDACRRRPPFSSLSSKNFLKDGRRWTSYGKASICRHGKGKVQPKIDNVVVDGNKDSSSGLTSAEKEKISIDLTEKSTPIKPVASANRKISKQQLSSIIEKNGTEESSWDDEAAGKNSNLAENLDKQLTVYDPKLNISSRFDVLAETADDHVITKGKASAETFIQVENPDDVTDSEDDEIRIDIGAEQPVTDNSVRDDIDIGRHSEGSRHMVIRAVESDDEGKQKRPGRPKGSIKSKNSQTAGTRKSLRLNCDCSTTVSNE</sequence>
<proteinExistence type="predicted"/>
<evidence type="ECO:0000313" key="2">
    <source>
        <dbReference type="EMBL" id="CAI9090226.1"/>
    </source>
</evidence>
<feature type="compositionally biased region" description="Basic residues" evidence="1">
    <location>
        <begin position="288"/>
        <end position="297"/>
    </location>
</feature>
<name>A0AAV1C3W7_OLDCO</name>
<feature type="region of interest" description="Disordered" evidence="1">
    <location>
        <begin position="1"/>
        <end position="27"/>
    </location>
</feature>
<dbReference type="EMBL" id="OX459118">
    <property type="protein sequence ID" value="CAI9090226.1"/>
    <property type="molecule type" value="Genomic_DNA"/>
</dbReference>
<gene>
    <name evidence="2" type="ORF">OLC1_LOCUS2429</name>
</gene>
<accession>A0AAV1C3W7</accession>
<feature type="compositionally biased region" description="Polar residues" evidence="1">
    <location>
        <begin position="298"/>
        <end position="307"/>
    </location>
</feature>
<feature type="region of interest" description="Disordered" evidence="1">
    <location>
        <begin position="249"/>
        <end position="310"/>
    </location>
</feature>
<protein>
    <submittedName>
        <fullName evidence="2">OLC1v1024954C1</fullName>
    </submittedName>
</protein>
<feature type="compositionally biased region" description="Basic and acidic residues" evidence="1">
    <location>
        <begin position="257"/>
        <end position="272"/>
    </location>
</feature>
<keyword evidence="3" id="KW-1185">Reference proteome</keyword>
<dbReference type="AlphaFoldDB" id="A0AAV1C3W7"/>
<dbReference type="Proteomes" id="UP001161247">
    <property type="component" value="Chromosome 1"/>
</dbReference>
<organism evidence="2 3">
    <name type="scientific">Oldenlandia corymbosa var. corymbosa</name>
    <dbReference type="NCBI Taxonomy" id="529605"/>
    <lineage>
        <taxon>Eukaryota</taxon>
        <taxon>Viridiplantae</taxon>
        <taxon>Streptophyta</taxon>
        <taxon>Embryophyta</taxon>
        <taxon>Tracheophyta</taxon>
        <taxon>Spermatophyta</taxon>
        <taxon>Magnoliopsida</taxon>
        <taxon>eudicotyledons</taxon>
        <taxon>Gunneridae</taxon>
        <taxon>Pentapetalae</taxon>
        <taxon>asterids</taxon>
        <taxon>lamiids</taxon>
        <taxon>Gentianales</taxon>
        <taxon>Rubiaceae</taxon>
        <taxon>Rubioideae</taxon>
        <taxon>Spermacoceae</taxon>
        <taxon>Hedyotis-Oldenlandia complex</taxon>
        <taxon>Oldenlandia</taxon>
    </lineage>
</organism>